<feature type="chain" id="PRO_5011502018" description="Lipocalin-like domain-containing protein" evidence="1">
    <location>
        <begin position="19"/>
        <end position="282"/>
    </location>
</feature>
<dbReference type="EMBL" id="FNRL01000005">
    <property type="protein sequence ID" value="SEA29585.1"/>
    <property type="molecule type" value="Genomic_DNA"/>
</dbReference>
<dbReference type="PROSITE" id="PS51257">
    <property type="entry name" value="PROKAR_LIPOPROTEIN"/>
    <property type="match status" value="1"/>
</dbReference>
<gene>
    <name evidence="2" type="ORF">SAMN05660909_01404</name>
</gene>
<feature type="signal peptide" evidence="1">
    <location>
        <begin position="1"/>
        <end position="18"/>
    </location>
</feature>
<organism evidence="2 3">
    <name type="scientific">Chitinophaga terrae</name>
    <name type="common">ex Kim and Jung 2007</name>
    <dbReference type="NCBI Taxonomy" id="408074"/>
    <lineage>
        <taxon>Bacteria</taxon>
        <taxon>Pseudomonadati</taxon>
        <taxon>Bacteroidota</taxon>
        <taxon>Chitinophagia</taxon>
        <taxon>Chitinophagales</taxon>
        <taxon>Chitinophagaceae</taxon>
        <taxon>Chitinophaga</taxon>
    </lineage>
</organism>
<keyword evidence="3" id="KW-1185">Reference proteome</keyword>
<evidence type="ECO:0000256" key="1">
    <source>
        <dbReference type="SAM" id="SignalP"/>
    </source>
</evidence>
<evidence type="ECO:0008006" key="4">
    <source>
        <dbReference type="Google" id="ProtNLM"/>
    </source>
</evidence>
<dbReference type="STRING" id="408074.SAMN05660909_01404"/>
<proteinExistence type="predicted"/>
<dbReference type="Proteomes" id="UP000199656">
    <property type="component" value="Unassembled WGS sequence"/>
</dbReference>
<keyword evidence="1" id="KW-0732">Signal</keyword>
<reference evidence="3" key="1">
    <citation type="submission" date="2016-10" db="EMBL/GenBank/DDBJ databases">
        <authorList>
            <person name="Varghese N."/>
            <person name="Submissions S."/>
        </authorList>
    </citation>
    <scope>NUCLEOTIDE SEQUENCE [LARGE SCALE GENOMIC DNA]</scope>
    <source>
        <strain evidence="3">DSM 23920</strain>
    </source>
</reference>
<dbReference type="AlphaFoldDB" id="A0A1H4A0U1"/>
<evidence type="ECO:0000313" key="3">
    <source>
        <dbReference type="Proteomes" id="UP000199656"/>
    </source>
</evidence>
<name>A0A1H4A0U1_9BACT</name>
<dbReference type="OrthoDB" id="677490at2"/>
<dbReference type="RefSeq" id="WP_139169992.1">
    <property type="nucleotide sequence ID" value="NZ_BKAT01000013.1"/>
</dbReference>
<accession>A0A1H4A0U1</accession>
<sequence length="282" mass="29682">MKYLLSLCLFFACCTLISCDQKMVHDGSFNNTSLGTAVGTLKDDNNSCLPAAVKGTFSTGTVNSDAYLEISVNVASPGSYLITTNTVNGVFFYAKGVFYQKGIQKVQLTGKGDFQAGGTFPFTYTFNDMSCTLDVPVAGTPANPGNGNGGDGDIVSGSWSVTIAGVKYSGTKFQLTKSTAPNTYTFSFFTDDLAYMGGFLLPAPGGKPAAGTYRTTDNVYTIFSWMKMSSMDNTIGAGVSSGLVEIRITAVNGNKVEGTYSGTAVNMNGDDVKVADGKFKMN</sequence>
<evidence type="ECO:0000313" key="2">
    <source>
        <dbReference type="EMBL" id="SEA29585.1"/>
    </source>
</evidence>
<protein>
    <recommendedName>
        <fullName evidence="4">Lipocalin-like domain-containing protein</fullName>
    </recommendedName>
</protein>